<evidence type="ECO:0000256" key="6">
    <source>
        <dbReference type="SAM" id="MobiDB-lite"/>
    </source>
</evidence>
<keyword evidence="4 7" id="KW-1133">Transmembrane helix</keyword>
<dbReference type="PROSITE" id="PS00218">
    <property type="entry name" value="AMINO_ACID_PERMEASE_1"/>
    <property type="match status" value="1"/>
</dbReference>
<keyword evidence="9" id="KW-1185">Reference proteome</keyword>
<evidence type="ECO:0000256" key="4">
    <source>
        <dbReference type="ARBA" id="ARBA00022989"/>
    </source>
</evidence>
<dbReference type="OrthoDB" id="3900342at2759"/>
<organism evidence="8 9">
    <name type="scientific">Fusarium longipes</name>
    <dbReference type="NCBI Taxonomy" id="694270"/>
    <lineage>
        <taxon>Eukaryota</taxon>
        <taxon>Fungi</taxon>
        <taxon>Dikarya</taxon>
        <taxon>Ascomycota</taxon>
        <taxon>Pezizomycotina</taxon>
        <taxon>Sordariomycetes</taxon>
        <taxon>Hypocreomycetidae</taxon>
        <taxon>Hypocreales</taxon>
        <taxon>Nectriaceae</taxon>
        <taxon>Fusarium</taxon>
    </lineage>
</organism>
<sequence>MDFTSNKEPSAADKPTETTSSGLDLESAIESQRQDKQPGQNPNVEKNFSLISLAGIGVVVGNVWPALGGSLQTSIYNGGAPGVIYEYVASSICYFTVATVIAELSSALPSSAGVHLWASITPGRKHGKIVGYLAGYWNCFAWIFAVASITCISLCFGNRIIPLLNIAGLLVILLGATTTIVICATMVNTQDDNPGPASNHDVWVAWEANIGYPDGFVFVAGMLNSAFAMGTPDAAVHLAEEIPNPGKNVPKAIAAQGLLPSDWAFVSYCKRSARIDLAADNSLYLEPVCHVWSDLVDSCSSQRNALFKAPRPYQLQAAHALGEHPSHYCPRDPSGADLPREQHGIQRLRGEFHLVLQLLLCCRAAAASLQPRPAAV</sequence>
<protein>
    <submittedName>
        <fullName evidence="8">Choline transport</fullName>
    </submittedName>
</protein>
<feature type="region of interest" description="Disordered" evidence="6">
    <location>
        <begin position="1"/>
        <end position="43"/>
    </location>
</feature>
<proteinExistence type="predicted"/>
<feature type="transmembrane region" description="Helical" evidence="7">
    <location>
        <begin position="135"/>
        <end position="156"/>
    </location>
</feature>
<comment type="subcellular location">
    <subcellularLocation>
        <location evidence="1">Membrane</location>
        <topology evidence="1">Multi-pass membrane protein</topology>
    </subcellularLocation>
</comment>
<dbReference type="GO" id="GO:0022857">
    <property type="term" value="F:transmembrane transporter activity"/>
    <property type="evidence" value="ECO:0007669"/>
    <property type="project" value="UniProtKB-ARBA"/>
</dbReference>
<evidence type="ECO:0000256" key="5">
    <source>
        <dbReference type="ARBA" id="ARBA00023136"/>
    </source>
</evidence>
<evidence type="ECO:0000256" key="2">
    <source>
        <dbReference type="ARBA" id="ARBA00022448"/>
    </source>
</evidence>
<evidence type="ECO:0000256" key="3">
    <source>
        <dbReference type="ARBA" id="ARBA00022692"/>
    </source>
</evidence>
<evidence type="ECO:0000256" key="1">
    <source>
        <dbReference type="ARBA" id="ARBA00004141"/>
    </source>
</evidence>
<evidence type="ECO:0000256" key="7">
    <source>
        <dbReference type="SAM" id="Phobius"/>
    </source>
</evidence>
<keyword evidence="2" id="KW-0813">Transport</keyword>
<dbReference type="GO" id="GO:0006865">
    <property type="term" value="P:amino acid transport"/>
    <property type="evidence" value="ECO:0007669"/>
    <property type="project" value="InterPro"/>
</dbReference>
<evidence type="ECO:0000313" key="9">
    <source>
        <dbReference type="Proteomes" id="UP000266234"/>
    </source>
</evidence>
<evidence type="ECO:0000313" key="8">
    <source>
        <dbReference type="EMBL" id="RGP59875.1"/>
    </source>
</evidence>
<dbReference type="STRING" id="694270.A0A395RIG2"/>
<gene>
    <name evidence="8" type="ORF">FLONG3_11069</name>
</gene>
<keyword evidence="5 7" id="KW-0472">Membrane</keyword>
<feature type="transmembrane region" description="Helical" evidence="7">
    <location>
        <begin position="83"/>
        <end position="102"/>
    </location>
</feature>
<dbReference type="Proteomes" id="UP000266234">
    <property type="component" value="Unassembled WGS sequence"/>
</dbReference>
<keyword evidence="3 7" id="KW-0812">Transmembrane</keyword>
<dbReference type="AlphaFoldDB" id="A0A395RIG2"/>
<feature type="transmembrane region" description="Helical" evidence="7">
    <location>
        <begin position="163"/>
        <end position="187"/>
    </location>
</feature>
<name>A0A395RIG2_9HYPO</name>
<reference evidence="8 9" key="1">
    <citation type="journal article" date="2018" name="PLoS Pathog.">
        <title>Evolution of structural diversity of trichothecenes, a family of toxins produced by plant pathogenic and entomopathogenic fungi.</title>
        <authorList>
            <person name="Proctor R.H."/>
            <person name="McCormick S.P."/>
            <person name="Kim H.S."/>
            <person name="Cardoza R.E."/>
            <person name="Stanley A.M."/>
            <person name="Lindo L."/>
            <person name="Kelly A."/>
            <person name="Brown D.W."/>
            <person name="Lee T."/>
            <person name="Vaughan M.M."/>
            <person name="Alexander N.J."/>
            <person name="Busman M."/>
            <person name="Gutierrez S."/>
        </authorList>
    </citation>
    <scope>NUCLEOTIDE SEQUENCE [LARGE SCALE GENOMIC DNA]</scope>
    <source>
        <strain evidence="8 9">NRRL 20695</strain>
    </source>
</reference>
<dbReference type="PANTHER" id="PTHR45649:SF27">
    <property type="entry name" value="CHOLINE TRANSPORTER (EUROFUNG)"/>
    <property type="match status" value="1"/>
</dbReference>
<dbReference type="PANTHER" id="PTHR45649">
    <property type="entry name" value="AMINO-ACID PERMEASE BAT1"/>
    <property type="match status" value="1"/>
</dbReference>
<dbReference type="EMBL" id="PXOG01000359">
    <property type="protein sequence ID" value="RGP59875.1"/>
    <property type="molecule type" value="Genomic_DNA"/>
</dbReference>
<accession>A0A395RIG2</accession>
<feature type="transmembrane region" description="Helical" evidence="7">
    <location>
        <begin position="48"/>
        <end position="71"/>
    </location>
</feature>
<dbReference type="InterPro" id="IPR004840">
    <property type="entry name" value="Amino_acid_permease_CS"/>
</dbReference>
<dbReference type="Gene3D" id="1.20.1740.10">
    <property type="entry name" value="Amino acid/polyamine transporter I"/>
    <property type="match status" value="1"/>
</dbReference>
<comment type="caution">
    <text evidence="8">The sequence shown here is derived from an EMBL/GenBank/DDBJ whole genome shotgun (WGS) entry which is preliminary data.</text>
</comment>
<dbReference type="GO" id="GO:0016020">
    <property type="term" value="C:membrane"/>
    <property type="evidence" value="ECO:0007669"/>
    <property type="project" value="UniProtKB-SubCell"/>
</dbReference>